<name>A0ACB7Y5T0_9ERIC</name>
<protein>
    <submittedName>
        <fullName evidence="1">Uncharacterized protein</fullName>
    </submittedName>
</protein>
<dbReference type="EMBL" id="CM037157">
    <property type="protein sequence ID" value="KAH7848329.1"/>
    <property type="molecule type" value="Genomic_DNA"/>
</dbReference>
<sequence>MIQVVTYRYFQRYNIGMEMDMPFLLWPDERSILPGLLMGISSHVVRDASFWREIDYIIHKQHPIVGVFSGYGKDFSSYSGGLYRGLPNGRDDRKILHSVLITDAGEHYYEIMNSAGPSWGIRGVGYVCKSLFVEFSYPLEAPFLVGDDV</sequence>
<reference evidence="1 2" key="1">
    <citation type="journal article" date="2021" name="Hortic Res">
        <title>High-quality reference genome and annotation aids understanding of berry development for evergreen blueberry (Vaccinium darrowii).</title>
        <authorList>
            <person name="Yu J."/>
            <person name="Hulse-Kemp A.M."/>
            <person name="Babiker E."/>
            <person name="Staton M."/>
        </authorList>
    </citation>
    <scope>NUCLEOTIDE SEQUENCE [LARGE SCALE GENOMIC DNA]</scope>
    <source>
        <strain evidence="2">cv. NJ 8807/NJ 8810</strain>
        <tissue evidence="1">Young leaf</tissue>
    </source>
</reference>
<comment type="caution">
    <text evidence="1">The sequence shown here is derived from an EMBL/GenBank/DDBJ whole genome shotgun (WGS) entry which is preliminary data.</text>
</comment>
<keyword evidence="2" id="KW-1185">Reference proteome</keyword>
<dbReference type="Proteomes" id="UP000828048">
    <property type="component" value="Chromosome 7"/>
</dbReference>
<gene>
    <name evidence="1" type="ORF">Vadar_001373</name>
</gene>
<evidence type="ECO:0000313" key="2">
    <source>
        <dbReference type="Proteomes" id="UP000828048"/>
    </source>
</evidence>
<organism evidence="1 2">
    <name type="scientific">Vaccinium darrowii</name>
    <dbReference type="NCBI Taxonomy" id="229202"/>
    <lineage>
        <taxon>Eukaryota</taxon>
        <taxon>Viridiplantae</taxon>
        <taxon>Streptophyta</taxon>
        <taxon>Embryophyta</taxon>
        <taxon>Tracheophyta</taxon>
        <taxon>Spermatophyta</taxon>
        <taxon>Magnoliopsida</taxon>
        <taxon>eudicotyledons</taxon>
        <taxon>Gunneridae</taxon>
        <taxon>Pentapetalae</taxon>
        <taxon>asterids</taxon>
        <taxon>Ericales</taxon>
        <taxon>Ericaceae</taxon>
        <taxon>Vaccinioideae</taxon>
        <taxon>Vaccinieae</taxon>
        <taxon>Vaccinium</taxon>
    </lineage>
</organism>
<proteinExistence type="predicted"/>
<evidence type="ECO:0000313" key="1">
    <source>
        <dbReference type="EMBL" id="KAH7848329.1"/>
    </source>
</evidence>
<accession>A0ACB7Y5T0</accession>